<sequence length="42" mass="4627">MIRNALKRGIKIITPGLKGCHNSVTVVFRLTTGALLKFNSWA</sequence>
<reference evidence="2" key="1">
    <citation type="submission" date="2014-09" db="EMBL/GenBank/DDBJ databases">
        <authorList>
            <person name="Mudge J."/>
            <person name="Ramaraj T."/>
            <person name="Lindquist I.E."/>
            <person name="Bharti A.K."/>
            <person name="Sundararajan A."/>
            <person name="Cameron C.T."/>
            <person name="Woodward J.E."/>
            <person name="May G.D."/>
            <person name="Brubaker C."/>
            <person name="Broadhvest J."/>
            <person name="Wilkins T.A."/>
        </authorList>
    </citation>
    <scope>NUCLEOTIDE SEQUENCE</scope>
    <source>
        <strain evidence="2">cv. AKA8401</strain>
    </source>
</reference>
<dbReference type="EMBL" id="JRRC01406336">
    <property type="protein sequence ID" value="KHG04157.1"/>
    <property type="molecule type" value="Genomic_DNA"/>
</dbReference>
<evidence type="ECO:0000313" key="2">
    <source>
        <dbReference type="Proteomes" id="UP000032142"/>
    </source>
</evidence>
<keyword evidence="2" id="KW-1185">Reference proteome</keyword>
<evidence type="ECO:0000313" key="1">
    <source>
        <dbReference type="EMBL" id="KHG04157.1"/>
    </source>
</evidence>
<accession>A0A0B0MUV2</accession>
<comment type="caution">
    <text evidence="1">The sequence shown here is derived from an EMBL/GenBank/DDBJ whole genome shotgun (WGS) entry which is preliminary data.</text>
</comment>
<gene>
    <name evidence="1" type="ORF">F383_29517</name>
</gene>
<organism evidence="1 2">
    <name type="scientific">Gossypium arboreum</name>
    <name type="common">Tree cotton</name>
    <name type="synonym">Gossypium nanking</name>
    <dbReference type="NCBI Taxonomy" id="29729"/>
    <lineage>
        <taxon>Eukaryota</taxon>
        <taxon>Viridiplantae</taxon>
        <taxon>Streptophyta</taxon>
        <taxon>Embryophyta</taxon>
        <taxon>Tracheophyta</taxon>
        <taxon>Spermatophyta</taxon>
        <taxon>Magnoliopsida</taxon>
        <taxon>eudicotyledons</taxon>
        <taxon>Gunneridae</taxon>
        <taxon>Pentapetalae</taxon>
        <taxon>rosids</taxon>
        <taxon>malvids</taxon>
        <taxon>Malvales</taxon>
        <taxon>Malvaceae</taxon>
        <taxon>Malvoideae</taxon>
        <taxon>Gossypium</taxon>
    </lineage>
</organism>
<proteinExistence type="predicted"/>
<protein>
    <submittedName>
        <fullName evidence="1">Uncharacterized protein</fullName>
    </submittedName>
</protein>
<dbReference type="AlphaFoldDB" id="A0A0B0MUV2"/>
<name>A0A0B0MUV2_GOSAR</name>
<dbReference type="Proteomes" id="UP000032142">
    <property type="component" value="Unassembled WGS sequence"/>
</dbReference>